<keyword evidence="1" id="KW-0472">Membrane</keyword>
<sequence length="156" mass="17584">MSSKHRLTRSFRTLSALLYILNIVVSVRFTRTLGYLDVLVGSLVSVACLIMLFVAIEAPTPVVTRLERSRIGENLFTFRGRYIMDLLVSLFLFAMGVYGVIMGICTLVLIFGIRFLGVKQPDAFNEIFRQSDFDANNSATDSYTLEDTYDTEANSR</sequence>
<feature type="transmembrane region" description="Helical" evidence="1">
    <location>
        <begin position="86"/>
        <end position="113"/>
    </location>
</feature>
<feature type="transmembrane region" description="Helical" evidence="1">
    <location>
        <begin position="35"/>
        <end position="56"/>
    </location>
</feature>
<name>A0AAD2FEW5_9STRA</name>
<dbReference type="AlphaFoldDB" id="A0AAD2FEW5"/>
<dbReference type="EMBL" id="CAKOGP040000302">
    <property type="protein sequence ID" value="CAJ1933772.1"/>
    <property type="molecule type" value="Genomic_DNA"/>
</dbReference>
<organism evidence="2 3">
    <name type="scientific">Cylindrotheca closterium</name>
    <dbReference type="NCBI Taxonomy" id="2856"/>
    <lineage>
        <taxon>Eukaryota</taxon>
        <taxon>Sar</taxon>
        <taxon>Stramenopiles</taxon>
        <taxon>Ochrophyta</taxon>
        <taxon>Bacillariophyta</taxon>
        <taxon>Bacillariophyceae</taxon>
        <taxon>Bacillariophycidae</taxon>
        <taxon>Bacillariales</taxon>
        <taxon>Bacillariaceae</taxon>
        <taxon>Cylindrotheca</taxon>
    </lineage>
</organism>
<keyword evidence="1" id="KW-1133">Transmembrane helix</keyword>
<dbReference type="Proteomes" id="UP001295423">
    <property type="component" value="Unassembled WGS sequence"/>
</dbReference>
<feature type="transmembrane region" description="Helical" evidence="1">
    <location>
        <begin position="12"/>
        <end position="29"/>
    </location>
</feature>
<gene>
    <name evidence="2" type="ORF">CYCCA115_LOCUS3452</name>
</gene>
<protein>
    <submittedName>
        <fullName evidence="2">Uncharacterized protein</fullName>
    </submittedName>
</protein>
<proteinExistence type="predicted"/>
<evidence type="ECO:0000313" key="2">
    <source>
        <dbReference type="EMBL" id="CAJ1933772.1"/>
    </source>
</evidence>
<accession>A0AAD2FEW5</accession>
<evidence type="ECO:0000313" key="3">
    <source>
        <dbReference type="Proteomes" id="UP001295423"/>
    </source>
</evidence>
<keyword evidence="1" id="KW-0812">Transmembrane</keyword>
<reference evidence="2" key="1">
    <citation type="submission" date="2023-08" db="EMBL/GenBank/DDBJ databases">
        <authorList>
            <person name="Audoor S."/>
            <person name="Bilcke G."/>
        </authorList>
    </citation>
    <scope>NUCLEOTIDE SEQUENCE</scope>
</reference>
<keyword evidence="3" id="KW-1185">Reference proteome</keyword>
<comment type="caution">
    <text evidence="2">The sequence shown here is derived from an EMBL/GenBank/DDBJ whole genome shotgun (WGS) entry which is preliminary data.</text>
</comment>
<evidence type="ECO:0000256" key="1">
    <source>
        <dbReference type="SAM" id="Phobius"/>
    </source>
</evidence>